<evidence type="ECO:0000313" key="2">
    <source>
        <dbReference type="Proteomes" id="UP001254608"/>
    </source>
</evidence>
<accession>A0ABU2WNI2</accession>
<keyword evidence="2" id="KW-1185">Reference proteome</keyword>
<evidence type="ECO:0000313" key="1">
    <source>
        <dbReference type="EMBL" id="MDT0499105.1"/>
    </source>
</evidence>
<proteinExistence type="predicted"/>
<comment type="caution">
    <text evidence="1">The sequence shown here is derived from an EMBL/GenBank/DDBJ whole genome shotgun (WGS) entry which is preliminary data.</text>
</comment>
<dbReference type="EMBL" id="JAVRIC010000036">
    <property type="protein sequence ID" value="MDT0499105.1"/>
    <property type="molecule type" value="Genomic_DNA"/>
</dbReference>
<dbReference type="Proteomes" id="UP001254608">
    <property type="component" value="Unassembled WGS sequence"/>
</dbReference>
<gene>
    <name evidence="1" type="ORF">RM530_17315</name>
</gene>
<reference evidence="1 2" key="1">
    <citation type="submission" date="2023-09" db="EMBL/GenBank/DDBJ databases">
        <authorList>
            <person name="Rey-Velasco X."/>
        </authorList>
    </citation>
    <scope>NUCLEOTIDE SEQUENCE [LARGE SCALE GENOMIC DNA]</scope>
    <source>
        <strain evidence="1 2">W345</strain>
    </source>
</reference>
<organism evidence="1 2">
    <name type="scientific">Banduia mediterranea</name>
    <dbReference type="NCBI Taxonomy" id="3075609"/>
    <lineage>
        <taxon>Bacteria</taxon>
        <taxon>Pseudomonadati</taxon>
        <taxon>Pseudomonadota</taxon>
        <taxon>Gammaproteobacteria</taxon>
        <taxon>Nevskiales</taxon>
        <taxon>Algiphilaceae</taxon>
        <taxon>Banduia</taxon>
    </lineage>
</organism>
<name>A0ABU2WNI2_9GAMM</name>
<protein>
    <submittedName>
        <fullName evidence="1">Uncharacterized protein</fullName>
    </submittedName>
</protein>
<sequence>MIEDDFGGSEGGETAGFSHGDFAFVVEAFGNPAGELFSGTEIVEQQLAVSTQGADEFLHGLDARAHDLGAPLIEELAGPGG</sequence>